<dbReference type="EMBL" id="MU863906">
    <property type="protein sequence ID" value="KAK4201530.1"/>
    <property type="molecule type" value="Genomic_DNA"/>
</dbReference>
<comment type="caution">
    <text evidence="2">The sequence shown here is derived from an EMBL/GenBank/DDBJ whole genome shotgun (WGS) entry which is preliminary data.</text>
</comment>
<protein>
    <recommendedName>
        <fullName evidence="4">Protein-ribulosamine 3-kinase</fullName>
    </recommendedName>
</protein>
<name>A0AAN6XLR1_9PEZI</name>
<keyword evidence="3" id="KW-1185">Reference proteome</keyword>
<accession>A0AAN6XLR1</accession>
<dbReference type="Gene3D" id="3.90.1200.10">
    <property type="match status" value="1"/>
</dbReference>
<dbReference type="InterPro" id="IPR016477">
    <property type="entry name" value="Fructo-/Ketosamine-3-kinase"/>
</dbReference>
<evidence type="ECO:0008006" key="4">
    <source>
        <dbReference type="Google" id="ProtNLM"/>
    </source>
</evidence>
<reference evidence="2" key="1">
    <citation type="journal article" date="2023" name="Mol. Phylogenet. Evol.">
        <title>Genome-scale phylogeny and comparative genomics of the fungal order Sordariales.</title>
        <authorList>
            <person name="Hensen N."/>
            <person name="Bonometti L."/>
            <person name="Westerberg I."/>
            <person name="Brannstrom I.O."/>
            <person name="Guillou S."/>
            <person name="Cros-Aarteil S."/>
            <person name="Calhoun S."/>
            <person name="Haridas S."/>
            <person name="Kuo A."/>
            <person name="Mondo S."/>
            <person name="Pangilinan J."/>
            <person name="Riley R."/>
            <person name="LaButti K."/>
            <person name="Andreopoulos B."/>
            <person name="Lipzen A."/>
            <person name="Chen C."/>
            <person name="Yan M."/>
            <person name="Daum C."/>
            <person name="Ng V."/>
            <person name="Clum A."/>
            <person name="Steindorff A."/>
            <person name="Ohm R.A."/>
            <person name="Martin F."/>
            <person name="Silar P."/>
            <person name="Natvig D.O."/>
            <person name="Lalanne C."/>
            <person name="Gautier V."/>
            <person name="Ament-Velasquez S.L."/>
            <person name="Kruys A."/>
            <person name="Hutchinson M.I."/>
            <person name="Powell A.J."/>
            <person name="Barry K."/>
            <person name="Miller A.N."/>
            <person name="Grigoriev I.V."/>
            <person name="Debuchy R."/>
            <person name="Gladieux P."/>
            <person name="Hiltunen Thoren M."/>
            <person name="Johannesson H."/>
        </authorList>
    </citation>
    <scope>NUCLEOTIDE SEQUENCE</scope>
    <source>
        <strain evidence="2">CBS 315.58</strain>
    </source>
</reference>
<sequence>MAQSGRDVSGMSNSQKHKLDDEHRQWIENDRFGINDKRALHTRRGELDIQDTDIANGFVTGVIRVLGTKEKRYRLKYCYQKEARNAVLAMYQATMLLRKILPWNTSPLIGYAPRRINRDRNLYSDGWKPEEHCLLEGWQYICERTPTHMELIPNVVDLHEKEIPSHFHSGWGKFGSPTAWYDGAVAQWFPMHDNWADCFKEGLRLTIQKEKKIHGEDPVFNHLCREILDRVVDRLLVPMESHGRSVTPTLVHGNLWDKTVKSRGGRFSAPVLMDATPLLAPYEYEWAPWWSQTNKIDFNYIDAYLWFSRCKILEPVYE</sequence>
<proteinExistence type="predicted"/>
<dbReference type="Pfam" id="PF03881">
    <property type="entry name" value="Fructosamin_kin"/>
    <property type="match status" value="1"/>
</dbReference>
<organism evidence="2 3">
    <name type="scientific">Triangularia verruculosa</name>
    <dbReference type="NCBI Taxonomy" id="2587418"/>
    <lineage>
        <taxon>Eukaryota</taxon>
        <taxon>Fungi</taxon>
        <taxon>Dikarya</taxon>
        <taxon>Ascomycota</taxon>
        <taxon>Pezizomycotina</taxon>
        <taxon>Sordariomycetes</taxon>
        <taxon>Sordariomycetidae</taxon>
        <taxon>Sordariales</taxon>
        <taxon>Podosporaceae</taxon>
        <taxon>Triangularia</taxon>
    </lineage>
</organism>
<gene>
    <name evidence="2" type="ORF">QBC40DRAFT_252985</name>
</gene>
<feature type="region of interest" description="Disordered" evidence="1">
    <location>
        <begin position="1"/>
        <end position="22"/>
    </location>
</feature>
<evidence type="ECO:0000256" key="1">
    <source>
        <dbReference type="SAM" id="MobiDB-lite"/>
    </source>
</evidence>
<dbReference type="AlphaFoldDB" id="A0AAN6XLR1"/>
<reference evidence="2" key="2">
    <citation type="submission" date="2023-05" db="EMBL/GenBank/DDBJ databases">
        <authorList>
            <consortium name="Lawrence Berkeley National Laboratory"/>
            <person name="Steindorff A."/>
            <person name="Hensen N."/>
            <person name="Bonometti L."/>
            <person name="Westerberg I."/>
            <person name="Brannstrom I.O."/>
            <person name="Guillou S."/>
            <person name="Cros-Aarteil S."/>
            <person name="Calhoun S."/>
            <person name="Haridas S."/>
            <person name="Kuo A."/>
            <person name="Mondo S."/>
            <person name="Pangilinan J."/>
            <person name="Riley R."/>
            <person name="Labutti K."/>
            <person name="Andreopoulos B."/>
            <person name="Lipzen A."/>
            <person name="Chen C."/>
            <person name="Yanf M."/>
            <person name="Daum C."/>
            <person name="Ng V."/>
            <person name="Clum A."/>
            <person name="Ohm R."/>
            <person name="Martin F."/>
            <person name="Silar P."/>
            <person name="Natvig D."/>
            <person name="Lalanne C."/>
            <person name="Gautier V."/>
            <person name="Ament-Velasquez S.L."/>
            <person name="Kruys A."/>
            <person name="Hutchinson M.I."/>
            <person name="Powell A.J."/>
            <person name="Barry K."/>
            <person name="Miller A.N."/>
            <person name="Grigoriev I.V."/>
            <person name="Debuchy R."/>
            <person name="Gladieux P."/>
            <person name="Thoren M.H."/>
            <person name="Johannesson H."/>
        </authorList>
    </citation>
    <scope>NUCLEOTIDE SEQUENCE</scope>
    <source>
        <strain evidence="2">CBS 315.58</strain>
    </source>
</reference>
<evidence type="ECO:0000313" key="2">
    <source>
        <dbReference type="EMBL" id="KAK4201530.1"/>
    </source>
</evidence>
<dbReference type="Proteomes" id="UP001303160">
    <property type="component" value="Unassembled WGS sequence"/>
</dbReference>
<evidence type="ECO:0000313" key="3">
    <source>
        <dbReference type="Proteomes" id="UP001303160"/>
    </source>
</evidence>